<feature type="compositionally biased region" description="Low complexity" evidence="1">
    <location>
        <begin position="96"/>
        <end position="106"/>
    </location>
</feature>
<dbReference type="AlphaFoldDB" id="A0A2M3ZNW4"/>
<sequence>MPSSERSSWRPPASACASLPSVSCASAWLRSGAVPGRVAVAPVPSPPAVRPSGPPYPGRSHRTDRNRACSSGRSAHGRSCVSFSPDTSCWPPYAESAGASRGSGSRDFPRWRHPRTSR</sequence>
<reference evidence="2" key="1">
    <citation type="submission" date="2018-01" db="EMBL/GenBank/DDBJ databases">
        <title>An insight into the sialome of Amazonian anophelines.</title>
        <authorList>
            <person name="Ribeiro J.M."/>
            <person name="Scarpassa V."/>
            <person name="Calvo E."/>
        </authorList>
    </citation>
    <scope>NUCLEOTIDE SEQUENCE</scope>
    <source>
        <tissue evidence="2">Salivary glands</tissue>
    </source>
</reference>
<organism evidence="2">
    <name type="scientific">Anopheles braziliensis</name>
    <dbReference type="NCBI Taxonomy" id="58242"/>
    <lineage>
        <taxon>Eukaryota</taxon>
        <taxon>Metazoa</taxon>
        <taxon>Ecdysozoa</taxon>
        <taxon>Arthropoda</taxon>
        <taxon>Hexapoda</taxon>
        <taxon>Insecta</taxon>
        <taxon>Pterygota</taxon>
        <taxon>Neoptera</taxon>
        <taxon>Endopterygota</taxon>
        <taxon>Diptera</taxon>
        <taxon>Nematocera</taxon>
        <taxon>Culicoidea</taxon>
        <taxon>Culicidae</taxon>
        <taxon>Anophelinae</taxon>
        <taxon>Anopheles</taxon>
    </lineage>
</organism>
<protein>
    <submittedName>
        <fullName evidence="2">Putative secreted peptide</fullName>
    </submittedName>
</protein>
<dbReference type="EMBL" id="GGFM01009475">
    <property type="protein sequence ID" value="MBW30226.1"/>
    <property type="molecule type" value="Transcribed_RNA"/>
</dbReference>
<proteinExistence type="predicted"/>
<accession>A0A2M3ZNW4</accession>
<feature type="compositionally biased region" description="Pro residues" evidence="1">
    <location>
        <begin position="43"/>
        <end position="57"/>
    </location>
</feature>
<evidence type="ECO:0000256" key="1">
    <source>
        <dbReference type="SAM" id="MobiDB-lite"/>
    </source>
</evidence>
<name>A0A2M3ZNW4_9DIPT</name>
<feature type="region of interest" description="Disordered" evidence="1">
    <location>
        <begin position="42"/>
        <end position="118"/>
    </location>
</feature>
<evidence type="ECO:0000313" key="2">
    <source>
        <dbReference type="EMBL" id="MBW30226.1"/>
    </source>
</evidence>